<sequence length="228" mass="26126">MTNTRGKKTVVPASKKWKGVTSSTVTTEIRLPFLQFPLGPQEELFQILRARPLGVGRCIDWTALEQVHLADSVRALLVTVPWDRFFNIFEPTYLEFTLELCLTFQLQTVMEKYDDPGTVQFCLGSLVRQLSVPEFGVALGHYTDKFMEADNFPHLHHRTPPKESHQHRPLHDTSSSTLWATEHIGAIFITHTHRSDVPVRHLKYAPHKDDRTSSWVRSSSIPTSMSHR</sequence>
<protein>
    <submittedName>
        <fullName evidence="1">Uncharacterized protein</fullName>
    </submittedName>
</protein>
<proteinExistence type="predicted"/>
<gene>
    <name evidence="1" type="ORF">GOBAR_AA10535</name>
</gene>
<name>A0A2P5Y3G5_GOSBA</name>
<dbReference type="AlphaFoldDB" id="A0A2P5Y3G5"/>
<accession>A0A2P5Y3G5</accession>
<evidence type="ECO:0000313" key="1">
    <source>
        <dbReference type="EMBL" id="PPS10108.1"/>
    </source>
</evidence>
<organism evidence="1 2">
    <name type="scientific">Gossypium barbadense</name>
    <name type="common">Sea Island cotton</name>
    <name type="synonym">Hibiscus barbadensis</name>
    <dbReference type="NCBI Taxonomy" id="3634"/>
    <lineage>
        <taxon>Eukaryota</taxon>
        <taxon>Viridiplantae</taxon>
        <taxon>Streptophyta</taxon>
        <taxon>Embryophyta</taxon>
        <taxon>Tracheophyta</taxon>
        <taxon>Spermatophyta</taxon>
        <taxon>Magnoliopsida</taxon>
        <taxon>eudicotyledons</taxon>
        <taxon>Gunneridae</taxon>
        <taxon>Pentapetalae</taxon>
        <taxon>rosids</taxon>
        <taxon>malvids</taxon>
        <taxon>Malvales</taxon>
        <taxon>Malvaceae</taxon>
        <taxon>Malvoideae</taxon>
        <taxon>Gossypium</taxon>
    </lineage>
</organism>
<dbReference type="EMBL" id="KZ663773">
    <property type="protein sequence ID" value="PPS10108.1"/>
    <property type="molecule type" value="Genomic_DNA"/>
</dbReference>
<dbReference type="OrthoDB" id="1685790at2759"/>
<dbReference type="Proteomes" id="UP000239757">
    <property type="component" value="Unassembled WGS sequence"/>
</dbReference>
<evidence type="ECO:0000313" key="2">
    <source>
        <dbReference type="Proteomes" id="UP000239757"/>
    </source>
</evidence>
<reference evidence="1 2" key="1">
    <citation type="submission" date="2015-01" db="EMBL/GenBank/DDBJ databases">
        <title>Genome of allotetraploid Gossypium barbadense reveals genomic plasticity and fiber elongation in cotton evolution.</title>
        <authorList>
            <person name="Chen X."/>
            <person name="Liu X."/>
            <person name="Zhao B."/>
            <person name="Zheng H."/>
            <person name="Hu Y."/>
            <person name="Lu G."/>
            <person name="Yang C."/>
            <person name="Chen J."/>
            <person name="Shan C."/>
            <person name="Zhang L."/>
            <person name="Zhou Y."/>
            <person name="Wang L."/>
            <person name="Guo W."/>
            <person name="Bai Y."/>
            <person name="Ruan J."/>
            <person name="Shangguan X."/>
            <person name="Mao Y."/>
            <person name="Jiang J."/>
            <person name="Zhu Y."/>
            <person name="Lei J."/>
            <person name="Kang H."/>
            <person name="Chen S."/>
            <person name="He X."/>
            <person name="Wang R."/>
            <person name="Wang Y."/>
            <person name="Chen J."/>
            <person name="Wang L."/>
            <person name="Yu S."/>
            <person name="Wang B."/>
            <person name="Wei J."/>
            <person name="Song S."/>
            <person name="Lu X."/>
            <person name="Gao Z."/>
            <person name="Gu W."/>
            <person name="Deng X."/>
            <person name="Ma D."/>
            <person name="Wang S."/>
            <person name="Liang W."/>
            <person name="Fang L."/>
            <person name="Cai C."/>
            <person name="Zhu X."/>
            <person name="Zhou B."/>
            <person name="Zhang Y."/>
            <person name="Chen Z."/>
            <person name="Xu S."/>
            <person name="Zhu R."/>
            <person name="Wang S."/>
            <person name="Zhang T."/>
            <person name="Zhao G."/>
        </authorList>
    </citation>
    <scope>NUCLEOTIDE SEQUENCE [LARGE SCALE GENOMIC DNA]</scope>
    <source>
        <strain evidence="2">cv. Xinhai21</strain>
        <tissue evidence="1">Leaf</tissue>
    </source>
</reference>